<reference evidence="5 6" key="1">
    <citation type="submission" date="2024-06" db="EMBL/GenBank/DDBJ databases">
        <title>Genomic Encyclopedia of Type Strains, Phase IV (KMG-IV): sequencing the most valuable type-strain genomes for metagenomic binning, comparative biology and taxonomic classification.</title>
        <authorList>
            <person name="Goeker M."/>
        </authorList>
    </citation>
    <scope>NUCLEOTIDE SEQUENCE [LARGE SCALE GENOMIC DNA]</scope>
    <source>
        <strain evidence="5 6">DSM 26128</strain>
    </source>
</reference>
<dbReference type="InterPro" id="IPR006683">
    <property type="entry name" value="Thioestr_dom"/>
</dbReference>
<evidence type="ECO:0000256" key="2">
    <source>
        <dbReference type="ARBA" id="ARBA00022801"/>
    </source>
</evidence>
<keyword evidence="2 3" id="KW-0378">Hydrolase</keyword>
<accession>A0ABV2G7B5</accession>
<protein>
    <submittedName>
        <fullName evidence="5">Uncharacterized protein (TIGR00369 family)</fullName>
    </submittedName>
</protein>
<feature type="domain" description="HotDog ACOT-type" evidence="4">
    <location>
        <begin position="9"/>
        <end position="121"/>
    </location>
</feature>
<dbReference type="CDD" id="cd03442">
    <property type="entry name" value="BFIT_BACH"/>
    <property type="match status" value="1"/>
</dbReference>
<dbReference type="Gene3D" id="3.10.129.10">
    <property type="entry name" value="Hotdog Thioesterase"/>
    <property type="match status" value="1"/>
</dbReference>
<name>A0ABV2G7B5_9BACL</name>
<dbReference type="InterPro" id="IPR033120">
    <property type="entry name" value="HOTDOG_ACOT"/>
</dbReference>
<organism evidence="5 6">
    <name type="scientific">Bhargavaea ullalensis</name>
    <dbReference type="NCBI Taxonomy" id="1265685"/>
    <lineage>
        <taxon>Bacteria</taxon>
        <taxon>Bacillati</taxon>
        <taxon>Bacillota</taxon>
        <taxon>Bacilli</taxon>
        <taxon>Bacillales</taxon>
        <taxon>Caryophanaceae</taxon>
        <taxon>Bhargavaea</taxon>
    </lineage>
</organism>
<dbReference type="InterPro" id="IPR029069">
    <property type="entry name" value="HotDog_dom_sf"/>
</dbReference>
<evidence type="ECO:0000256" key="1">
    <source>
        <dbReference type="ARBA" id="ARBA00010458"/>
    </source>
</evidence>
<comment type="similarity">
    <text evidence="1">Belongs to the acyl coenzyme A hydrolase family.</text>
</comment>
<dbReference type="SUPFAM" id="SSF54637">
    <property type="entry name" value="Thioesterase/thiol ester dehydrase-isomerase"/>
    <property type="match status" value="1"/>
</dbReference>
<evidence type="ECO:0000256" key="3">
    <source>
        <dbReference type="PROSITE-ProRule" id="PRU01106"/>
    </source>
</evidence>
<dbReference type="PROSITE" id="PS51770">
    <property type="entry name" value="HOTDOG_ACOT"/>
    <property type="match status" value="1"/>
</dbReference>
<evidence type="ECO:0000313" key="6">
    <source>
        <dbReference type="Proteomes" id="UP001549099"/>
    </source>
</evidence>
<evidence type="ECO:0000259" key="4">
    <source>
        <dbReference type="PROSITE" id="PS51770"/>
    </source>
</evidence>
<comment type="caution">
    <text evidence="5">The sequence shown here is derived from an EMBL/GenBank/DDBJ whole genome shotgun (WGS) entry which is preliminary data.</text>
</comment>
<sequence length="161" mass="17395">MPIEAIPMSQSRTKTTKLVMPPNTNHHGTIFGGQVLSYLDEISAIAAMKHAGAAVVTASIDSVDFVSPARVGEVLEIEAVVVSTGRTSMEVFVSVHSIDLLSNARKLTTESFVTMVAMDEENKPTPVAPVYPETKSEKALFDKAPARRANRKERMAIKNGI</sequence>
<dbReference type="EMBL" id="JBEPLW010000001">
    <property type="protein sequence ID" value="MET3574182.1"/>
    <property type="molecule type" value="Genomic_DNA"/>
</dbReference>
<proteinExistence type="inferred from homology"/>
<dbReference type="PANTHER" id="PTHR11049:SF24">
    <property type="entry name" value="CYTOSOLIC ACYL COENZYME A THIOESTER HYDROLASE"/>
    <property type="match status" value="1"/>
</dbReference>
<dbReference type="Pfam" id="PF03061">
    <property type="entry name" value="4HBT"/>
    <property type="match status" value="1"/>
</dbReference>
<evidence type="ECO:0000313" key="5">
    <source>
        <dbReference type="EMBL" id="MET3574182.1"/>
    </source>
</evidence>
<dbReference type="InterPro" id="IPR040170">
    <property type="entry name" value="Cytosol_ACT"/>
</dbReference>
<gene>
    <name evidence="5" type="ORF">ABID49_000058</name>
</gene>
<keyword evidence="6" id="KW-1185">Reference proteome</keyword>
<dbReference type="Proteomes" id="UP001549099">
    <property type="component" value="Unassembled WGS sequence"/>
</dbReference>
<dbReference type="RefSeq" id="WP_376837146.1">
    <property type="nucleotide sequence ID" value="NZ_JBHLWY010000005.1"/>
</dbReference>
<dbReference type="PANTHER" id="PTHR11049">
    <property type="entry name" value="ACYL COENZYME A THIOESTER HYDROLASE"/>
    <property type="match status" value="1"/>
</dbReference>